<dbReference type="PANTHER" id="PTHR34792">
    <property type="entry name" value="OS02G0121500 PROTEIN"/>
    <property type="match status" value="1"/>
</dbReference>
<name>A0AAV0YE21_VICFA</name>
<keyword evidence="2" id="KW-1185">Reference proteome</keyword>
<dbReference type="EMBL" id="CATIWC010001581">
    <property type="protein sequence ID" value="CAI8584256.1"/>
    <property type="molecule type" value="Genomic_DNA"/>
</dbReference>
<organism evidence="1 2">
    <name type="scientific">Vicia faba</name>
    <name type="common">Broad bean</name>
    <name type="synonym">Faba vulgaris</name>
    <dbReference type="NCBI Taxonomy" id="3906"/>
    <lineage>
        <taxon>Eukaryota</taxon>
        <taxon>Viridiplantae</taxon>
        <taxon>Streptophyta</taxon>
        <taxon>Embryophyta</taxon>
        <taxon>Tracheophyta</taxon>
        <taxon>Spermatophyta</taxon>
        <taxon>Magnoliopsida</taxon>
        <taxon>eudicotyledons</taxon>
        <taxon>Gunneridae</taxon>
        <taxon>Pentapetalae</taxon>
        <taxon>rosids</taxon>
        <taxon>fabids</taxon>
        <taxon>Fabales</taxon>
        <taxon>Fabaceae</taxon>
        <taxon>Papilionoideae</taxon>
        <taxon>50 kb inversion clade</taxon>
        <taxon>NPAAA clade</taxon>
        <taxon>Hologalegina</taxon>
        <taxon>IRL clade</taxon>
        <taxon>Fabeae</taxon>
        <taxon>Vicia</taxon>
    </lineage>
</organism>
<comment type="caution">
    <text evidence="1">The sequence shown here is derived from an EMBL/GenBank/DDBJ whole genome shotgun (WGS) entry which is preliminary data.</text>
</comment>
<dbReference type="AlphaFoldDB" id="A0AAV0YE21"/>
<dbReference type="Proteomes" id="UP001157006">
    <property type="component" value="Unassembled WGS sequence"/>
</dbReference>
<dbReference type="InterPro" id="IPR040305">
    <property type="entry name" value="At1g75730-like"/>
</dbReference>
<protein>
    <submittedName>
        <fullName evidence="1">Uncharacterized protein</fullName>
    </submittedName>
</protein>
<proteinExistence type="predicted"/>
<evidence type="ECO:0000313" key="1">
    <source>
        <dbReference type="EMBL" id="CAI8584256.1"/>
    </source>
</evidence>
<dbReference type="PANTHER" id="PTHR34792:SF3">
    <property type="match status" value="1"/>
</dbReference>
<sequence length="626" mass="70315">MNNNKTQNLRRGANKRRHTNKLFGVFGAAAFKFLKKSNREEKVRSLSAVNEMGCEKQQDPKRFKIPNNFLNGCYGASVPRKLRSAMKKRGREFILLDAEKVNHENNGIESSEKDNVKKSKVSIKQEISQNLSRREGVFGSITKDEEEVAETLYALAAMFPHSDSNHARKELYGESLIENSSVLQDKKENVNAALEASVTGQDASLCPESCLPREASKITSLKETIGQEHSEKANLLVAPHSSTPSLNLQSMPEMVKREYCDKVALHGSELCLAMGLNMSKQSQKQQHEKKSDVELDSVRNVDNRQKQHLIKEHIKNESLALWPGLSSVSSAVSHKRLRKRCATHVYISHTIWRSEVAKQGAIKESKLHECNETRVPDGPKREVLSEVLNVNGMRNRATYATVRNTNESKNGSIFLQQSHYGAISQTTPTPGVYDPQKQSFNFLSLSTGSYGLKVDNNNYYNKVVSRLEPLSNLQVPCFQSPARQQRVVPNPTQQSRYASSTVYLDQLSVVGPQPRLQQPHYYCGTQHSSTASNSKQEQQNFWAMQQQVAQGRSSINCNIVMRTQNPNWQSGRNDSSAMVPCAQAIFPHTSASQEIFGSKIAGRQQQQLISPIQDKRTRSSSSQYYI</sequence>
<accession>A0AAV0YE21</accession>
<gene>
    <name evidence="1" type="ORF">VFH_U066520</name>
</gene>
<evidence type="ECO:0000313" key="2">
    <source>
        <dbReference type="Proteomes" id="UP001157006"/>
    </source>
</evidence>
<reference evidence="1 2" key="1">
    <citation type="submission" date="2023-01" db="EMBL/GenBank/DDBJ databases">
        <authorList>
            <person name="Kreplak J."/>
        </authorList>
    </citation>
    <scope>NUCLEOTIDE SEQUENCE [LARGE SCALE GENOMIC DNA]</scope>
</reference>